<reference evidence="10" key="2">
    <citation type="submission" date="2021-04" db="EMBL/GenBank/DDBJ databases">
        <authorList>
            <person name="Gilroy R."/>
        </authorList>
    </citation>
    <scope>NUCLEOTIDE SEQUENCE</scope>
    <source>
        <strain evidence="10">ChiGjej1B1-1692</strain>
    </source>
</reference>
<gene>
    <name evidence="10" type="ORF">H9757_12330</name>
</gene>
<dbReference type="Gene3D" id="1.20.1270.90">
    <property type="entry name" value="AF1782-like"/>
    <property type="match status" value="2"/>
</dbReference>
<dbReference type="Proteomes" id="UP000823894">
    <property type="component" value="Unassembled WGS sequence"/>
</dbReference>
<feature type="region of interest" description="Disordered" evidence="6">
    <location>
        <begin position="582"/>
        <end position="636"/>
    </location>
</feature>
<dbReference type="Pfam" id="PF02837">
    <property type="entry name" value="Glyco_hydro_2_N"/>
    <property type="match status" value="1"/>
</dbReference>
<keyword evidence="4" id="KW-0378">Hydrolase</keyword>
<dbReference type="Gene3D" id="1.20.1270.70">
    <property type="entry name" value="Designed single chain three-helix bundle"/>
    <property type="match status" value="2"/>
</dbReference>
<evidence type="ECO:0000256" key="1">
    <source>
        <dbReference type="ARBA" id="ARBA00001412"/>
    </source>
</evidence>
<evidence type="ECO:0000256" key="4">
    <source>
        <dbReference type="ARBA" id="ARBA00022801"/>
    </source>
</evidence>
<keyword evidence="5" id="KW-0326">Glycosidase</keyword>
<sequence length="667" mass="72746">MNRKRVTAIVLAGTLICSPIFSIADGIIAHAADNRFNGEEWYDQIETVEINREPAHATFTPYEDAGQALAAEQTVFDSVDETSSPYYQTLNGDWSFKFAQRPADREKQVFGGEETAAYEENWDTEGWDTIKVPSTIQAQRDENGDFKYEKPLYVNQIYPWANYEAVDYNTNGTNKPVAPTVNNSVGQYKRTFTVPEDWDGRQVFVSFQGVESAFYLYINGQRVGYAEDSYTVDEFNITDYLQPGENTIAVEVYRWSTGSYLENQDFIRLSGIFRDVYLYSKNDVELRDRWDAYAAAALEGKDKIDSADQAEIDAAAAAMKAAREALVSLTGLKDAYEKYSAYDPAVYTEESYQAMKTALADAENVLADPAASNEDVTAAIDALEKAEAGIVTVTDAYRAELLQLVQAFEAKNEEDYSAASWTAYETLAEEARVLMNDPDAAAEDMKDMIDELAAVEEALVYTAGLRDAAAGYADKDQVNYTVDSWKPVEEARVLMRRTLDPGDPVSQTEVDEALKALEAAELIDVSELKQIIAEAEKAQKEDYEEDAWNTLQGLITKIKEEVLVSGTAEEVEKATADLSAALADVKDDEPEEPDKPDPLPPEEIPGGGTGSNGSGQGGADGGHAGSGSGAGSATKTGDQTAGILWISVAGLLLAAAAAAVAARKIRS</sequence>
<keyword evidence="7" id="KW-0812">Transmembrane</keyword>
<feature type="signal peptide" evidence="8">
    <location>
        <begin position="1"/>
        <end position="24"/>
    </location>
</feature>
<evidence type="ECO:0000313" key="11">
    <source>
        <dbReference type="Proteomes" id="UP000823894"/>
    </source>
</evidence>
<dbReference type="EC" id="3.2.1.23" evidence="3"/>
<dbReference type="InterPro" id="IPR006104">
    <property type="entry name" value="Glyco_hydro_2_N"/>
</dbReference>
<dbReference type="InterPro" id="IPR008979">
    <property type="entry name" value="Galactose-bd-like_sf"/>
</dbReference>
<evidence type="ECO:0000256" key="8">
    <source>
        <dbReference type="SAM" id="SignalP"/>
    </source>
</evidence>
<accession>A0A9D2SYJ6</accession>
<feature type="compositionally biased region" description="Gly residues" evidence="6">
    <location>
        <begin position="605"/>
        <end position="630"/>
    </location>
</feature>
<feature type="domain" description="Glycosyl hydrolases family 2 sugar binding" evidence="9">
    <location>
        <begin position="88"/>
        <end position="281"/>
    </location>
</feature>
<dbReference type="SUPFAM" id="SSF49785">
    <property type="entry name" value="Galactose-binding domain-like"/>
    <property type="match status" value="1"/>
</dbReference>
<dbReference type="GO" id="GO:0009341">
    <property type="term" value="C:beta-galactosidase complex"/>
    <property type="evidence" value="ECO:0007669"/>
    <property type="project" value="TreeGrafter"/>
</dbReference>
<protein>
    <recommendedName>
        <fullName evidence="3">beta-galactosidase</fullName>
        <ecNumber evidence="3">3.2.1.23</ecNumber>
    </recommendedName>
</protein>
<dbReference type="GO" id="GO:0004565">
    <property type="term" value="F:beta-galactosidase activity"/>
    <property type="evidence" value="ECO:0007669"/>
    <property type="project" value="UniProtKB-EC"/>
</dbReference>
<keyword evidence="7" id="KW-1133">Transmembrane helix</keyword>
<comment type="caution">
    <text evidence="10">The sequence shown here is derived from an EMBL/GenBank/DDBJ whole genome shotgun (WGS) entry which is preliminary data.</text>
</comment>
<evidence type="ECO:0000256" key="2">
    <source>
        <dbReference type="ARBA" id="ARBA00007401"/>
    </source>
</evidence>
<dbReference type="AlphaFoldDB" id="A0A9D2SYJ6"/>
<evidence type="ECO:0000259" key="9">
    <source>
        <dbReference type="Pfam" id="PF02837"/>
    </source>
</evidence>
<comment type="similarity">
    <text evidence="2">Belongs to the glycosyl hydrolase 2 family.</text>
</comment>
<evidence type="ECO:0000256" key="3">
    <source>
        <dbReference type="ARBA" id="ARBA00012756"/>
    </source>
</evidence>
<keyword evidence="7" id="KW-0472">Membrane</keyword>
<evidence type="ECO:0000256" key="5">
    <source>
        <dbReference type="ARBA" id="ARBA00023295"/>
    </source>
</evidence>
<name>A0A9D2SYJ6_9FIRM</name>
<keyword evidence="8" id="KW-0732">Signal</keyword>
<comment type="catalytic activity">
    <reaction evidence="1">
        <text>Hydrolysis of terminal non-reducing beta-D-galactose residues in beta-D-galactosides.</text>
        <dbReference type="EC" id="3.2.1.23"/>
    </reaction>
</comment>
<evidence type="ECO:0000313" key="10">
    <source>
        <dbReference type="EMBL" id="HJC39822.1"/>
    </source>
</evidence>
<evidence type="ECO:0000256" key="7">
    <source>
        <dbReference type="SAM" id="Phobius"/>
    </source>
</evidence>
<dbReference type="Gene3D" id="2.60.120.260">
    <property type="entry name" value="Galactose-binding domain-like"/>
    <property type="match status" value="1"/>
</dbReference>
<dbReference type="EMBL" id="DWWK01000204">
    <property type="protein sequence ID" value="HJC39822.1"/>
    <property type="molecule type" value="Genomic_DNA"/>
</dbReference>
<feature type="transmembrane region" description="Helical" evidence="7">
    <location>
        <begin position="642"/>
        <end position="662"/>
    </location>
</feature>
<evidence type="ECO:0000256" key="6">
    <source>
        <dbReference type="SAM" id="MobiDB-lite"/>
    </source>
</evidence>
<dbReference type="InterPro" id="IPR050347">
    <property type="entry name" value="Bact_Beta-galactosidase"/>
</dbReference>
<dbReference type="PANTHER" id="PTHR46323:SF2">
    <property type="entry name" value="BETA-GALACTOSIDASE"/>
    <property type="match status" value="1"/>
</dbReference>
<dbReference type="PANTHER" id="PTHR46323">
    <property type="entry name" value="BETA-GALACTOSIDASE"/>
    <property type="match status" value="1"/>
</dbReference>
<organism evidence="10 11">
    <name type="scientific">Candidatus Mediterraneibacter faecigallinarum</name>
    <dbReference type="NCBI Taxonomy" id="2838669"/>
    <lineage>
        <taxon>Bacteria</taxon>
        <taxon>Bacillati</taxon>
        <taxon>Bacillota</taxon>
        <taxon>Clostridia</taxon>
        <taxon>Lachnospirales</taxon>
        <taxon>Lachnospiraceae</taxon>
        <taxon>Mediterraneibacter</taxon>
    </lineage>
</organism>
<reference evidence="10" key="1">
    <citation type="journal article" date="2021" name="PeerJ">
        <title>Extensive microbial diversity within the chicken gut microbiome revealed by metagenomics and culture.</title>
        <authorList>
            <person name="Gilroy R."/>
            <person name="Ravi A."/>
            <person name="Getino M."/>
            <person name="Pursley I."/>
            <person name="Horton D.L."/>
            <person name="Alikhan N.F."/>
            <person name="Baker D."/>
            <person name="Gharbi K."/>
            <person name="Hall N."/>
            <person name="Watson M."/>
            <person name="Adriaenssens E.M."/>
            <person name="Foster-Nyarko E."/>
            <person name="Jarju S."/>
            <person name="Secka A."/>
            <person name="Antonio M."/>
            <person name="Oren A."/>
            <person name="Chaudhuri R.R."/>
            <person name="La Ragione R."/>
            <person name="Hildebrand F."/>
            <person name="Pallen M.J."/>
        </authorList>
    </citation>
    <scope>NUCLEOTIDE SEQUENCE</scope>
    <source>
        <strain evidence="10">ChiGjej1B1-1692</strain>
    </source>
</reference>
<dbReference type="Pfam" id="PF07554">
    <property type="entry name" value="FIVAR"/>
    <property type="match status" value="3"/>
</dbReference>
<dbReference type="GO" id="GO:0005990">
    <property type="term" value="P:lactose catabolic process"/>
    <property type="evidence" value="ECO:0007669"/>
    <property type="project" value="TreeGrafter"/>
</dbReference>
<feature type="chain" id="PRO_5038469599" description="beta-galactosidase" evidence="8">
    <location>
        <begin position="25"/>
        <end position="667"/>
    </location>
</feature>
<proteinExistence type="inferred from homology"/>